<comment type="caution">
    <text evidence="4">The sequence shown here is derived from an EMBL/GenBank/DDBJ whole genome shotgun (WGS) entry which is preliminary data.</text>
</comment>
<evidence type="ECO:0000256" key="1">
    <source>
        <dbReference type="ARBA" id="ARBA00022801"/>
    </source>
</evidence>
<feature type="chain" id="PRO_5047209379" evidence="3">
    <location>
        <begin position="20"/>
        <end position="409"/>
    </location>
</feature>
<protein>
    <submittedName>
        <fullName evidence="4">Glycoside hydrolase family 88 protein</fullName>
    </submittedName>
</protein>
<keyword evidence="5" id="KW-1185">Reference proteome</keyword>
<reference evidence="4 5" key="1">
    <citation type="submission" date="2020-08" db="EMBL/GenBank/DDBJ databases">
        <title>Genome public.</title>
        <authorList>
            <person name="Liu C."/>
            <person name="Sun Q."/>
        </authorList>
    </citation>
    <scope>NUCLEOTIDE SEQUENCE [LARGE SCALE GENOMIC DNA]</scope>
    <source>
        <strain evidence="4 5">M27</strain>
    </source>
</reference>
<dbReference type="GO" id="GO:0016787">
    <property type="term" value="F:hydrolase activity"/>
    <property type="evidence" value="ECO:0007669"/>
    <property type="project" value="UniProtKB-KW"/>
</dbReference>
<dbReference type="RefSeq" id="WP_186966548.1">
    <property type="nucleotide sequence ID" value="NZ_JACOOE010000001.1"/>
</dbReference>
<organism evidence="4 5">
    <name type="scientific">Bacteroides difficilis</name>
    <dbReference type="NCBI Taxonomy" id="2763021"/>
    <lineage>
        <taxon>Bacteria</taxon>
        <taxon>Pseudomonadati</taxon>
        <taxon>Bacteroidota</taxon>
        <taxon>Bacteroidia</taxon>
        <taxon>Bacteroidales</taxon>
        <taxon>Bacteroidaceae</taxon>
        <taxon>Bacteroides</taxon>
    </lineage>
</organism>
<keyword evidence="3" id="KW-0732">Signal</keyword>
<dbReference type="InterPro" id="IPR052369">
    <property type="entry name" value="UG_Glycosaminoglycan_Hydrolase"/>
</dbReference>
<evidence type="ECO:0000313" key="4">
    <source>
        <dbReference type="EMBL" id="MBC5603925.1"/>
    </source>
</evidence>
<dbReference type="Proteomes" id="UP000600600">
    <property type="component" value="Unassembled WGS sequence"/>
</dbReference>
<dbReference type="PANTHER" id="PTHR36845">
    <property type="entry name" value="HYDROLASE, PUTATIVE (AFU_ORTHOLOGUE AFUA_7G05090)-RELATED"/>
    <property type="match status" value="1"/>
</dbReference>
<evidence type="ECO:0000256" key="2">
    <source>
        <dbReference type="ARBA" id="ARBA00038358"/>
    </source>
</evidence>
<dbReference type="PANTHER" id="PTHR36845:SF1">
    <property type="entry name" value="HYDROLASE, PUTATIVE (AFU_ORTHOLOGUE AFUA_7G05090)-RELATED"/>
    <property type="match status" value="1"/>
</dbReference>
<evidence type="ECO:0000313" key="5">
    <source>
        <dbReference type="Proteomes" id="UP000600600"/>
    </source>
</evidence>
<dbReference type="EMBL" id="JACOOE010000001">
    <property type="protein sequence ID" value="MBC5603925.1"/>
    <property type="molecule type" value="Genomic_DNA"/>
</dbReference>
<name>A0ABR7C802_9BACE</name>
<accession>A0ABR7C802</accession>
<dbReference type="Pfam" id="PF07470">
    <property type="entry name" value="Glyco_hydro_88"/>
    <property type="match status" value="1"/>
</dbReference>
<dbReference type="Gene3D" id="1.50.10.10">
    <property type="match status" value="1"/>
</dbReference>
<dbReference type="InterPro" id="IPR012341">
    <property type="entry name" value="6hp_glycosidase-like_sf"/>
</dbReference>
<dbReference type="SUPFAM" id="SSF48208">
    <property type="entry name" value="Six-hairpin glycosidases"/>
    <property type="match status" value="1"/>
</dbReference>
<sequence length="409" mass="47389">MKNIVVLCSALILCLISCASGPDVDKVMAQVEKQVNYQLTILPVDSKRVMPASMVDDQLKCVEITDWTSGFFPGTLWYLYEYTHDDRWKEKALEYTCYLDTIQFYTNHHDVGFMINCSYGNAYRLIGDSVYKQVLINAAYSLATRYRAKAKTIASWNPRVSRTGVKWDCPVIIDNMMNLELLFKASELSHDPLLAEIAIEHANTTLENHIRKDYSCFHVVNYDTITGKVTDKDTWQGFSRNSAWARGQAWAVYGFMVCYKETHDPRYLEVAEKMADFYLNHPNMPEDMIPYWDFNYGENGYIPDWKWEKDMFQEIPRDASASAIMASALIDLWQYIPSRQMYYKTKIEDILASLCSSKYLSPINTNGGFILMHSTGNLPRGREIDVPLNYADYYFLESLLKYRNLINKI</sequence>
<dbReference type="InterPro" id="IPR008928">
    <property type="entry name" value="6-hairpin_glycosidase_sf"/>
</dbReference>
<feature type="signal peptide" evidence="3">
    <location>
        <begin position="1"/>
        <end position="19"/>
    </location>
</feature>
<proteinExistence type="inferred from homology"/>
<evidence type="ECO:0000256" key="3">
    <source>
        <dbReference type="SAM" id="SignalP"/>
    </source>
</evidence>
<dbReference type="InterPro" id="IPR010905">
    <property type="entry name" value="Glyco_hydro_88"/>
</dbReference>
<gene>
    <name evidence="4" type="ORF">H8S67_04470</name>
</gene>
<comment type="similarity">
    <text evidence="2">Belongs to the glycosyl hydrolase 88 family.</text>
</comment>
<keyword evidence="1 4" id="KW-0378">Hydrolase</keyword>